<keyword evidence="3" id="KW-0697">Rotamase</keyword>
<feature type="repeat" description="TPR" evidence="4">
    <location>
        <begin position="265"/>
        <end position="298"/>
    </location>
</feature>
<dbReference type="PANTHER" id="PTHR46512">
    <property type="entry name" value="PEPTIDYLPROLYL ISOMERASE"/>
    <property type="match status" value="1"/>
</dbReference>
<comment type="catalytic activity">
    <reaction evidence="3">
        <text>[protein]-peptidylproline (omega=180) = [protein]-peptidylproline (omega=0)</text>
        <dbReference type="Rhea" id="RHEA:16237"/>
        <dbReference type="Rhea" id="RHEA-COMP:10747"/>
        <dbReference type="Rhea" id="RHEA-COMP:10748"/>
        <dbReference type="ChEBI" id="CHEBI:83833"/>
        <dbReference type="ChEBI" id="CHEBI:83834"/>
        <dbReference type="EC" id="5.2.1.8"/>
    </reaction>
</comment>
<dbReference type="AlphaFoldDB" id="A0A7R8Z3D6"/>
<evidence type="ECO:0000256" key="4">
    <source>
        <dbReference type="PROSITE-ProRule" id="PRU00339"/>
    </source>
</evidence>
<dbReference type="EC" id="5.2.1.8" evidence="3"/>
<evidence type="ECO:0000313" key="7">
    <source>
        <dbReference type="EMBL" id="CAD7194500.1"/>
    </source>
</evidence>
<keyword evidence="2 4" id="KW-0802">TPR repeat</keyword>
<dbReference type="InterPro" id="IPR001179">
    <property type="entry name" value="PPIase_FKBP_dom"/>
</dbReference>
<evidence type="ECO:0000259" key="6">
    <source>
        <dbReference type="PROSITE" id="PS50059"/>
    </source>
</evidence>
<feature type="transmembrane region" description="Helical" evidence="5">
    <location>
        <begin position="378"/>
        <end position="397"/>
    </location>
</feature>
<feature type="domain" description="PPIase FKBP-type" evidence="6">
    <location>
        <begin position="103"/>
        <end position="187"/>
    </location>
</feature>
<dbReference type="SUPFAM" id="SSF54534">
    <property type="entry name" value="FKBP-like"/>
    <property type="match status" value="1"/>
</dbReference>
<dbReference type="GO" id="GO:0044183">
    <property type="term" value="F:protein folding chaperone"/>
    <property type="evidence" value="ECO:0007669"/>
    <property type="project" value="TreeGrafter"/>
</dbReference>
<dbReference type="GO" id="GO:0005829">
    <property type="term" value="C:cytosol"/>
    <property type="evidence" value="ECO:0007669"/>
    <property type="project" value="TreeGrafter"/>
</dbReference>
<evidence type="ECO:0000256" key="3">
    <source>
        <dbReference type="PROSITE-ProRule" id="PRU00277"/>
    </source>
</evidence>
<keyword evidence="5" id="KW-1133">Transmembrane helix</keyword>
<dbReference type="Pfam" id="PF00254">
    <property type="entry name" value="FKBP_C"/>
    <property type="match status" value="1"/>
</dbReference>
<keyword evidence="5" id="KW-0812">Transmembrane</keyword>
<dbReference type="Pfam" id="PF13181">
    <property type="entry name" value="TPR_8"/>
    <property type="match status" value="1"/>
</dbReference>
<dbReference type="GO" id="GO:0005740">
    <property type="term" value="C:mitochondrial envelope"/>
    <property type="evidence" value="ECO:0007669"/>
    <property type="project" value="TreeGrafter"/>
</dbReference>
<dbReference type="GO" id="GO:0012505">
    <property type="term" value="C:endomembrane system"/>
    <property type="evidence" value="ECO:0007669"/>
    <property type="project" value="TreeGrafter"/>
</dbReference>
<protein>
    <recommendedName>
        <fullName evidence="3">peptidylprolyl isomerase</fullName>
        <ecNumber evidence="3">5.2.1.8</ecNumber>
    </recommendedName>
</protein>
<accession>A0A7R8Z3D6</accession>
<dbReference type="GO" id="GO:0043066">
    <property type="term" value="P:negative regulation of apoptotic process"/>
    <property type="evidence" value="ECO:0007669"/>
    <property type="project" value="TreeGrafter"/>
</dbReference>
<dbReference type="InterPro" id="IPR050754">
    <property type="entry name" value="FKBP4/5/8-like"/>
</dbReference>
<evidence type="ECO:0000256" key="5">
    <source>
        <dbReference type="SAM" id="Phobius"/>
    </source>
</evidence>
<name>A0A7R8Z3D6_TIMDO</name>
<keyword evidence="3" id="KW-0413">Isomerase</keyword>
<dbReference type="PANTHER" id="PTHR46512:SF1">
    <property type="entry name" value="PEPTIDYLPROLYL ISOMERASE"/>
    <property type="match status" value="1"/>
</dbReference>
<dbReference type="GO" id="GO:0016020">
    <property type="term" value="C:membrane"/>
    <property type="evidence" value="ECO:0007669"/>
    <property type="project" value="TreeGrafter"/>
</dbReference>
<gene>
    <name evidence="7" type="ORF">TDIB3V08_LOCUS924</name>
</gene>
<reference evidence="7" key="1">
    <citation type="submission" date="2020-11" db="EMBL/GenBank/DDBJ databases">
        <authorList>
            <person name="Tran Van P."/>
        </authorList>
    </citation>
    <scope>NUCLEOTIDE SEQUENCE</scope>
</reference>
<dbReference type="Gene3D" id="3.10.50.40">
    <property type="match status" value="1"/>
</dbReference>
<dbReference type="PROSITE" id="PS50059">
    <property type="entry name" value="FKBP_PPIASE"/>
    <property type="match status" value="1"/>
</dbReference>
<dbReference type="Gene3D" id="1.25.40.10">
    <property type="entry name" value="Tetratricopeptide repeat domain"/>
    <property type="match status" value="1"/>
</dbReference>
<proteinExistence type="predicted"/>
<keyword evidence="5" id="KW-0472">Membrane</keyword>
<dbReference type="SUPFAM" id="SSF48452">
    <property type="entry name" value="TPR-like"/>
    <property type="match status" value="1"/>
</dbReference>
<dbReference type="EMBL" id="OA564500">
    <property type="protein sequence ID" value="CAD7194500.1"/>
    <property type="molecule type" value="Genomic_DNA"/>
</dbReference>
<dbReference type="PROSITE" id="PS50005">
    <property type="entry name" value="TPR"/>
    <property type="match status" value="2"/>
</dbReference>
<evidence type="ECO:0000256" key="2">
    <source>
        <dbReference type="ARBA" id="ARBA00022803"/>
    </source>
</evidence>
<feature type="repeat" description="TPR" evidence="4">
    <location>
        <begin position="299"/>
        <end position="332"/>
    </location>
</feature>
<dbReference type="SMART" id="SM00028">
    <property type="entry name" value="TPR"/>
    <property type="match status" value="3"/>
</dbReference>
<organism evidence="7">
    <name type="scientific">Timema douglasi</name>
    <name type="common">Walking stick</name>
    <dbReference type="NCBI Taxonomy" id="61478"/>
    <lineage>
        <taxon>Eukaryota</taxon>
        <taxon>Metazoa</taxon>
        <taxon>Ecdysozoa</taxon>
        <taxon>Arthropoda</taxon>
        <taxon>Hexapoda</taxon>
        <taxon>Insecta</taxon>
        <taxon>Pterygota</taxon>
        <taxon>Neoptera</taxon>
        <taxon>Polyneoptera</taxon>
        <taxon>Phasmatodea</taxon>
        <taxon>Timematodea</taxon>
        <taxon>Timematoidea</taxon>
        <taxon>Timematidae</taxon>
        <taxon>Timema</taxon>
    </lineage>
</organism>
<dbReference type="InterPro" id="IPR019734">
    <property type="entry name" value="TPR_rpt"/>
</dbReference>
<sequence>MESHSITPEASINEAVNLDISLDKSLNKESSRDDDEIPIHGEHSKLTENISPLDKTINNFINESKTEEGQDDTKEEWLDILGSGQLKKKVLKPAENNFRPSRTWVCKVNIEGCLTDGTFVEKLNNFSVQIGDGEVIQGVDLALPLMDVGETALLEVGPRFGFGSLGLAPIVPPNTTLLYTVELLSAEDEPELAILPASKRKVIGNRKRERGNWWYTRQEHTLAIQCYRRALDFLDESTGETYVDDDPGTNKTSEEDLNSLLEDRLKVYNNLAAAQMKIKAYDAALQSVENVLRCQPENVKALFRKGKIMSAKGDNANAVAAVRKASQLEPDSKMIRQELLRLVSLRNEDNKLEKNLYKKMLGQKNKPQETNTNSKKQIPWGMMLGSMAAVVVGVAAFKYRFM</sequence>
<dbReference type="GO" id="GO:0003755">
    <property type="term" value="F:peptidyl-prolyl cis-trans isomerase activity"/>
    <property type="evidence" value="ECO:0007669"/>
    <property type="project" value="UniProtKB-KW"/>
</dbReference>
<keyword evidence="1" id="KW-0677">Repeat</keyword>
<dbReference type="InterPro" id="IPR011990">
    <property type="entry name" value="TPR-like_helical_dom_sf"/>
</dbReference>
<evidence type="ECO:0000256" key="1">
    <source>
        <dbReference type="ARBA" id="ARBA00022737"/>
    </source>
</evidence>
<dbReference type="InterPro" id="IPR046357">
    <property type="entry name" value="PPIase_dom_sf"/>
</dbReference>